<evidence type="ECO:0000256" key="2">
    <source>
        <dbReference type="ARBA" id="ARBA00022729"/>
    </source>
</evidence>
<evidence type="ECO:0000256" key="3">
    <source>
        <dbReference type="ARBA" id="ARBA00023157"/>
    </source>
</evidence>
<dbReference type="GO" id="GO:0005886">
    <property type="term" value="C:plasma membrane"/>
    <property type="evidence" value="ECO:0007669"/>
    <property type="project" value="TreeGrafter"/>
</dbReference>
<evidence type="ECO:0000256" key="4">
    <source>
        <dbReference type="ARBA" id="ARBA00023180"/>
    </source>
</evidence>
<keyword evidence="7" id="KW-0121">Carboxypeptidase</keyword>
<keyword evidence="7" id="KW-0862">Zinc</keyword>
<keyword evidence="3" id="KW-1015">Disulfide bond</keyword>
<keyword evidence="4 7" id="KW-0325">Glycoprotein</keyword>
<dbReference type="SUPFAM" id="SSF55486">
    <property type="entry name" value="Metalloproteases ('zincins'), catalytic domain"/>
    <property type="match status" value="2"/>
</dbReference>
<dbReference type="GO" id="GO:0008241">
    <property type="term" value="F:peptidyl-dipeptidase activity"/>
    <property type="evidence" value="ECO:0007669"/>
    <property type="project" value="InterPro"/>
</dbReference>
<evidence type="ECO:0000256" key="5">
    <source>
        <dbReference type="PIRSR" id="PIRSR601548-2"/>
    </source>
</evidence>
<keyword evidence="7" id="KW-0482">Metalloprotease</keyword>
<dbReference type="GO" id="GO:0004180">
    <property type="term" value="F:carboxypeptidase activity"/>
    <property type="evidence" value="ECO:0007669"/>
    <property type="project" value="UniProtKB-KW"/>
</dbReference>
<dbReference type="Pfam" id="PF01401">
    <property type="entry name" value="Peptidase_M2"/>
    <property type="match status" value="1"/>
</dbReference>
<keyword evidence="7" id="KW-0645">Protease</keyword>
<sequence>MARSRDWDELQYVWTEWRRKSGQKIRDLYEQLVELSNQAAKLNKLTVIMARSRDWDELQYVWTEWRRKSGQKIRDLYEQLVELSNQAAKLNNLKDTAEYWMFPYDSPTFRFDVEDVWEEVKPLYELMHAYVRRKLRDLYGPDKISRSAPLPAHILGNTIIQNHH</sequence>
<dbReference type="PROSITE" id="PS52011">
    <property type="entry name" value="PEPTIDASE_M2"/>
    <property type="match status" value="1"/>
</dbReference>
<dbReference type="PANTHER" id="PTHR10514:SF40">
    <property type="entry name" value="ANGIOTENSIN-CONVERTING ENZYME"/>
    <property type="match status" value="1"/>
</dbReference>
<keyword evidence="7" id="KW-0479">Metal-binding</keyword>
<gene>
    <name evidence="8" type="ORF">TMSB3V08_LOCUS5277</name>
</gene>
<keyword evidence="2" id="KW-0732">Signal</keyword>
<comment type="similarity">
    <text evidence="1 6 7">Belongs to the peptidase M2 family.</text>
</comment>
<keyword evidence="7" id="KW-0378">Hydrolase</keyword>
<evidence type="ECO:0000256" key="6">
    <source>
        <dbReference type="PROSITE-ProRule" id="PRU01355"/>
    </source>
</evidence>
<dbReference type="PRINTS" id="PR00791">
    <property type="entry name" value="PEPDIPTASEA"/>
</dbReference>
<organism evidence="8">
    <name type="scientific">Timema monikensis</name>
    <dbReference type="NCBI Taxonomy" id="170555"/>
    <lineage>
        <taxon>Eukaryota</taxon>
        <taxon>Metazoa</taxon>
        <taxon>Ecdysozoa</taxon>
        <taxon>Arthropoda</taxon>
        <taxon>Hexapoda</taxon>
        <taxon>Insecta</taxon>
        <taxon>Pterygota</taxon>
        <taxon>Neoptera</taxon>
        <taxon>Polyneoptera</taxon>
        <taxon>Phasmatodea</taxon>
        <taxon>Timematodea</taxon>
        <taxon>Timematoidea</taxon>
        <taxon>Timematidae</taxon>
        <taxon>Timema</taxon>
    </lineage>
</organism>
<evidence type="ECO:0000313" key="8">
    <source>
        <dbReference type="EMBL" id="CAD7428473.1"/>
    </source>
</evidence>
<protein>
    <recommendedName>
        <fullName evidence="7">Angiotensin-converting enzyme</fullName>
        <ecNumber evidence="7">3.4.-.-</ecNumber>
    </recommendedName>
</protein>
<dbReference type="EMBL" id="OB793747">
    <property type="protein sequence ID" value="CAD7428473.1"/>
    <property type="molecule type" value="Genomic_DNA"/>
</dbReference>
<evidence type="ECO:0000256" key="7">
    <source>
        <dbReference type="RuleBase" id="RU361144"/>
    </source>
</evidence>
<accession>A0A7R9E7D5</accession>
<dbReference type="GO" id="GO:0006508">
    <property type="term" value="P:proteolysis"/>
    <property type="evidence" value="ECO:0007669"/>
    <property type="project" value="UniProtKB-KW"/>
</dbReference>
<reference evidence="8" key="1">
    <citation type="submission" date="2020-11" db="EMBL/GenBank/DDBJ databases">
        <authorList>
            <person name="Tran Van P."/>
        </authorList>
    </citation>
    <scope>NUCLEOTIDE SEQUENCE</scope>
</reference>
<name>A0A7R9E7D5_9NEOP</name>
<comment type="cofactor">
    <cofactor evidence="7">
        <name>Zn(2+)</name>
        <dbReference type="ChEBI" id="CHEBI:29105"/>
    </cofactor>
    <text evidence="7">Binds 1 zinc ion per subunit.</text>
</comment>
<dbReference type="GO" id="GO:0046872">
    <property type="term" value="F:metal ion binding"/>
    <property type="evidence" value="ECO:0007669"/>
    <property type="project" value="UniProtKB-KW"/>
</dbReference>
<evidence type="ECO:0000256" key="1">
    <source>
        <dbReference type="ARBA" id="ARBA00008139"/>
    </source>
</evidence>
<dbReference type="EC" id="3.4.-.-" evidence="7"/>
<feature type="binding site" evidence="5">
    <location>
        <position position="104"/>
    </location>
    <ligand>
        <name>chloride</name>
        <dbReference type="ChEBI" id="CHEBI:17996"/>
        <label>1</label>
    </ligand>
</feature>
<dbReference type="GO" id="GO:0008237">
    <property type="term" value="F:metallopeptidase activity"/>
    <property type="evidence" value="ECO:0007669"/>
    <property type="project" value="UniProtKB-KW"/>
</dbReference>
<dbReference type="PANTHER" id="PTHR10514">
    <property type="entry name" value="ANGIOTENSIN-CONVERTING ENZYME"/>
    <property type="match status" value="1"/>
</dbReference>
<comment type="caution">
    <text evidence="6">Lacks conserved residue(s) required for the propagation of feature annotation.</text>
</comment>
<proteinExistence type="inferred from homology"/>
<dbReference type="AlphaFoldDB" id="A0A7R9E7D5"/>
<dbReference type="InterPro" id="IPR001548">
    <property type="entry name" value="Peptidase_M2"/>
</dbReference>